<dbReference type="Pfam" id="PF01661">
    <property type="entry name" value="Macro"/>
    <property type="match status" value="1"/>
</dbReference>
<dbReference type="SUPFAM" id="SSF52949">
    <property type="entry name" value="Macro domain-like"/>
    <property type="match status" value="1"/>
</dbReference>
<dbReference type="OrthoDB" id="6077599at2759"/>
<dbReference type="Proteomes" id="UP000324022">
    <property type="component" value="Unassembled WGS sequence"/>
</dbReference>
<dbReference type="PROSITE" id="PS51154">
    <property type="entry name" value="MACRO"/>
    <property type="match status" value="1"/>
</dbReference>
<dbReference type="CDD" id="cd02908">
    <property type="entry name" value="Macro_OAADPr_deacetylase"/>
    <property type="match status" value="1"/>
</dbReference>
<evidence type="ECO:0000259" key="1">
    <source>
        <dbReference type="PROSITE" id="PS51154"/>
    </source>
</evidence>
<dbReference type="PANTHER" id="PTHR11106">
    <property type="entry name" value="GANGLIOSIDE INDUCED DIFFERENTIATION ASSOCIATED PROTEIN 2-RELATED"/>
    <property type="match status" value="1"/>
</dbReference>
<name>A0A5C3EQP1_9BASI</name>
<evidence type="ECO:0000313" key="3">
    <source>
        <dbReference type="Proteomes" id="UP000324022"/>
    </source>
</evidence>
<dbReference type="Gene3D" id="3.40.220.10">
    <property type="entry name" value="Leucine Aminopeptidase, subunit E, domain 1"/>
    <property type="match status" value="1"/>
</dbReference>
<dbReference type="PANTHER" id="PTHR11106:SF27">
    <property type="entry name" value="MACRO DOMAIN-CONTAINING PROTEIN"/>
    <property type="match status" value="1"/>
</dbReference>
<accession>A0A5C3EQP1</accession>
<reference evidence="2 3" key="1">
    <citation type="submission" date="2018-03" db="EMBL/GenBank/DDBJ databases">
        <authorList>
            <person name="Guldener U."/>
        </authorList>
    </citation>
    <scope>NUCLEOTIDE SEQUENCE [LARGE SCALE GENOMIC DNA]</scope>
    <source>
        <strain evidence="2 3">NBRC100155</strain>
    </source>
</reference>
<dbReference type="InterPro" id="IPR043472">
    <property type="entry name" value="Macro_dom-like"/>
</dbReference>
<dbReference type="EMBL" id="OOIN01000039">
    <property type="protein sequence ID" value="SPO31609.1"/>
    <property type="molecule type" value="Genomic_DNA"/>
</dbReference>
<protein>
    <submittedName>
        <fullName evidence="2">Related to LRP16 protein</fullName>
    </submittedName>
</protein>
<keyword evidence="3" id="KW-1185">Reference proteome</keyword>
<proteinExistence type="predicted"/>
<sequence length="223" mass="24083">MTTKLSSIPTLATLYKTSKLTPPTPSTLSSSIYPFAHLISIHCGDITTLTSIHSIVNAANTTLLGGGGVDGAIHKAAGPQLLAECRSLHGCPTGSAKTTKAYNLPAQYVIHTVGPIYKSNQKEESEKLLRSSYRSSLEELKKLQGKSIAFPSISTGVYGYPFDTAAKAALDEIGTWLETDGNYKQIERVVLCCFSQKDADKYLELAPTVFPPQEMFDEYAETA</sequence>
<dbReference type="NCBIfam" id="NF001664">
    <property type="entry name" value="PRK00431.1-6"/>
    <property type="match status" value="1"/>
</dbReference>
<dbReference type="AlphaFoldDB" id="A0A5C3EQP1"/>
<feature type="domain" description="Macro" evidence="1">
    <location>
        <begin position="26"/>
        <end position="210"/>
    </location>
</feature>
<organism evidence="2 3">
    <name type="scientific">Ustilago trichophora</name>
    <dbReference type="NCBI Taxonomy" id="86804"/>
    <lineage>
        <taxon>Eukaryota</taxon>
        <taxon>Fungi</taxon>
        <taxon>Dikarya</taxon>
        <taxon>Basidiomycota</taxon>
        <taxon>Ustilaginomycotina</taxon>
        <taxon>Ustilaginomycetes</taxon>
        <taxon>Ustilaginales</taxon>
        <taxon>Ustilaginaceae</taxon>
        <taxon>Ustilago</taxon>
    </lineage>
</organism>
<evidence type="ECO:0000313" key="2">
    <source>
        <dbReference type="EMBL" id="SPO31609.1"/>
    </source>
</evidence>
<dbReference type="SMART" id="SM00506">
    <property type="entry name" value="A1pp"/>
    <property type="match status" value="1"/>
</dbReference>
<gene>
    <name evidence="2" type="ORF">UTRI_06362_B</name>
</gene>
<dbReference type="InterPro" id="IPR002589">
    <property type="entry name" value="Macro_dom"/>
</dbReference>